<proteinExistence type="predicted"/>
<evidence type="ECO:0000313" key="3">
    <source>
        <dbReference type="Proteomes" id="UP001296943"/>
    </source>
</evidence>
<organism evidence="2 3">
    <name type="scientific">Aquibacillus albus</name>
    <dbReference type="NCBI Taxonomy" id="1168171"/>
    <lineage>
        <taxon>Bacteria</taxon>
        <taxon>Bacillati</taxon>
        <taxon>Bacillota</taxon>
        <taxon>Bacilli</taxon>
        <taxon>Bacillales</taxon>
        <taxon>Bacillaceae</taxon>
        <taxon>Aquibacillus</taxon>
    </lineage>
</organism>
<evidence type="ECO:0000313" key="2">
    <source>
        <dbReference type="EMBL" id="MBM7573250.1"/>
    </source>
</evidence>
<dbReference type="RefSeq" id="WP_204501911.1">
    <property type="nucleotide sequence ID" value="NZ_JAFBDR010000029.1"/>
</dbReference>
<evidence type="ECO:0000256" key="1">
    <source>
        <dbReference type="SAM" id="Phobius"/>
    </source>
</evidence>
<gene>
    <name evidence="2" type="ORF">JOC48_003802</name>
</gene>
<accession>A0ABS2N529</accession>
<feature type="transmembrane region" description="Helical" evidence="1">
    <location>
        <begin position="12"/>
        <end position="36"/>
    </location>
</feature>
<reference evidence="2 3" key="1">
    <citation type="submission" date="2021-01" db="EMBL/GenBank/DDBJ databases">
        <title>Genomic Encyclopedia of Type Strains, Phase IV (KMG-IV): sequencing the most valuable type-strain genomes for metagenomic binning, comparative biology and taxonomic classification.</title>
        <authorList>
            <person name="Goeker M."/>
        </authorList>
    </citation>
    <scope>NUCLEOTIDE SEQUENCE [LARGE SCALE GENOMIC DNA]</scope>
    <source>
        <strain evidence="2 3">DSM 23711</strain>
    </source>
</reference>
<dbReference type="Proteomes" id="UP001296943">
    <property type="component" value="Unassembled WGS sequence"/>
</dbReference>
<keyword evidence="1" id="KW-0812">Transmembrane</keyword>
<sequence length="39" mass="4459">MQKKKQGEGNLKGTLVSVFALGFLIMLMWFGAYAFYLTR</sequence>
<dbReference type="EMBL" id="JAFBDR010000029">
    <property type="protein sequence ID" value="MBM7573250.1"/>
    <property type="molecule type" value="Genomic_DNA"/>
</dbReference>
<protein>
    <recommendedName>
        <fullName evidence="4">Cytochrome c oxidase subunit 2A</fullName>
    </recommendedName>
</protein>
<comment type="caution">
    <text evidence="2">The sequence shown here is derived from an EMBL/GenBank/DDBJ whole genome shotgun (WGS) entry which is preliminary data.</text>
</comment>
<keyword evidence="3" id="KW-1185">Reference proteome</keyword>
<evidence type="ECO:0008006" key="4">
    <source>
        <dbReference type="Google" id="ProtNLM"/>
    </source>
</evidence>
<keyword evidence="1" id="KW-0472">Membrane</keyword>
<keyword evidence="1" id="KW-1133">Transmembrane helix</keyword>
<name>A0ABS2N529_9BACI</name>